<dbReference type="GO" id="GO:0016491">
    <property type="term" value="F:oxidoreductase activity"/>
    <property type="evidence" value="ECO:0007669"/>
    <property type="project" value="TreeGrafter"/>
</dbReference>
<dbReference type="EMBL" id="QFOD01000036">
    <property type="protein sequence ID" value="PZP27072.1"/>
    <property type="molecule type" value="Genomic_DNA"/>
</dbReference>
<dbReference type="GO" id="GO:0005737">
    <property type="term" value="C:cytoplasm"/>
    <property type="evidence" value="ECO:0007669"/>
    <property type="project" value="TreeGrafter"/>
</dbReference>
<evidence type="ECO:0000313" key="2">
    <source>
        <dbReference type="EMBL" id="PZP27072.1"/>
    </source>
</evidence>
<dbReference type="Gene3D" id="3.40.50.720">
    <property type="entry name" value="NAD(P)-binding Rossmann-like Domain"/>
    <property type="match status" value="1"/>
</dbReference>
<organism evidence="2 3">
    <name type="scientific">Roseateles depolymerans</name>
    <dbReference type="NCBI Taxonomy" id="76731"/>
    <lineage>
        <taxon>Bacteria</taxon>
        <taxon>Pseudomonadati</taxon>
        <taxon>Pseudomonadota</taxon>
        <taxon>Betaproteobacteria</taxon>
        <taxon>Burkholderiales</taxon>
        <taxon>Sphaerotilaceae</taxon>
        <taxon>Roseateles</taxon>
    </lineage>
</organism>
<dbReference type="InterPro" id="IPR000683">
    <property type="entry name" value="Gfo/Idh/MocA-like_OxRdtase_N"/>
</dbReference>
<protein>
    <recommendedName>
        <fullName evidence="1">Gfo/Idh/MocA-like oxidoreductase N-terminal domain-containing protein</fullName>
    </recommendedName>
</protein>
<gene>
    <name evidence="2" type="ORF">DI603_22810</name>
</gene>
<evidence type="ECO:0000259" key="1">
    <source>
        <dbReference type="Pfam" id="PF01408"/>
    </source>
</evidence>
<accession>A0A2W5F782</accession>
<proteinExistence type="predicted"/>
<dbReference type="InterPro" id="IPR036291">
    <property type="entry name" value="NAD(P)-bd_dom_sf"/>
</dbReference>
<reference evidence="2 3" key="1">
    <citation type="submission" date="2017-08" db="EMBL/GenBank/DDBJ databases">
        <title>Infants hospitalized years apart are colonized by the same room-sourced microbial strains.</title>
        <authorList>
            <person name="Brooks B."/>
            <person name="Olm M.R."/>
            <person name="Firek B.A."/>
            <person name="Baker R."/>
            <person name="Thomas B.C."/>
            <person name="Morowitz M.J."/>
            <person name="Banfield J.F."/>
        </authorList>
    </citation>
    <scope>NUCLEOTIDE SEQUENCE [LARGE SCALE GENOMIC DNA]</scope>
    <source>
        <strain evidence="2">S2_012_000_R2_81</strain>
    </source>
</reference>
<sequence length="414" mass="46281">MKRIEHTGAPLNLVLIGSGHYTTGMTDLLGRRATDKDFGVLLPSALHLRERGWVGRIALCGQNGDKLETIRQRIAPWAADPGIDTRFDAYPGPGQIDGQAYLRALDEMPRPCAALIAVPDDLHVEAMLACAQRGIPFLIVKPATTRLEDLHRVLDRLPADLLAMVDYHKVYDEANLLLLDDLSQGAYGRVHHVSSLMSQRRDMIEIYGRWLQRNPSCNINHYLGSHYIHMTGFLTGAEPLDVRATQQHGFIREHHGLDVADTIQTQVRWRAPAGYEFVSYHVAGWADPSQTESMTYQEMHLLTEQGHVFSDQRYRGTRRVLAGPGMQVPNPYFFNLARALTGGWNLETKYGYLSVRTFVELVLAGPSARAGLRLPTLAESERVTAVLEAADLSLRRGSCVVPMHREAGRLRIAH</sequence>
<dbReference type="GO" id="GO:0006740">
    <property type="term" value="P:NADPH regeneration"/>
    <property type="evidence" value="ECO:0007669"/>
    <property type="project" value="TreeGrafter"/>
</dbReference>
<comment type="caution">
    <text evidence="2">The sequence shown here is derived from an EMBL/GenBank/DDBJ whole genome shotgun (WGS) entry which is preliminary data.</text>
</comment>
<dbReference type="AlphaFoldDB" id="A0A2W5F782"/>
<dbReference type="SUPFAM" id="SSF55347">
    <property type="entry name" value="Glyceraldehyde-3-phosphate dehydrogenase-like, C-terminal domain"/>
    <property type="match status" value="1"/>
</dbReference>
<dbReference type="PANTHER" id="PTHR42840:SF6">
    <property type="entry name" value="BINDING ROSSMANN FOLD OXIDOREDUCTASE, PUTATIVE (AFU_ORTHOLOGUE AFUA_3G11930)-RELATED"/>
    <property type="match status" value="1"/>
</dbReference>
<dbReference type="Gene3D" id="3.30.360.10">
    <property type="entry name" value="Dihydrodipicolinate Reductase, domain 2"/>
    <property type="match status" value="1"/>
</dbReference>
<dbReference type="PANTHER" id="PTHR42840">
    <property type="entry name" value="NAD(P)-BINDING ROSSMANN-FOLD SUPERFAMILY PROTEIN-RELATED"/>
    <property type="match status" value="1"/>
</dbReference>
<feature type="domain" description="Gfo/Idh/MocA-like oxidoreductase N-terminal" evidence="1">
    <location>
        <begin position="102"/>
        <end position="156"/>
    </location>
</feature>
<dbReference type="GO" id="GO:0000166">
    <property type="term" value="F:nucleotide binding"/>
    <property type="evidence" value="ECO:0007669"/>
    <property type="project" value="InterPro"/>
</dbReference>
<dbReference type="Pfam" id="PF01408">
    <property type="entry name" value="GFO_IDH_MocA"/>
    <property type="match status" value="1"/>
</dbReference>
<dbReference type="SUPFAM" id="SSF51735">
    <property type="entry name" value="NAD(P)-binding Rossmann-fold domains"/>
    <property type="match status" value="1"/>
</dbReference>
<evidence type="ECO:0000313" key="3">
    <source>
        <dbReference type="Proteomes" id="UP000249633"/>
    </source>
</evidence>
<dbReference type="Proteomes" id="UP000249633">
    <property type="component" value="Unassembled WGS sequence"/>
</dbReference>
<name>A0A2W5F782_9BURK</name>